<keyword evidence="2 4" id="KW-1133">Transmembrane helix</keyword>
<evidence type="ECO:0000313" key="6">
    <source>
        <dbReference type="Proteomes" id="UP000824469"/>
    </source>
</evidence>
<sequence>MDSNMDAEKKKEDNNRIVSFHKLFFKADCLDIMLMSLGTIGAVGNGMALPLMTILFGNTINAFGNHKSNVQIVLHEVSK</sequence>
<dbReference type="Gene3D" id="1.20.1560.10">
    <property type="entry name" value="ABC transporter type 1, transmembrane domain"/>
    <property type="match status" value="1"/>
</dbReference>
<evidence type="ECO:0000256" key="3">
    <source>
        <dbReference type="ARBA" id="ARBA00023136"/>
    </source>
</evidence>
<feature type="transmembrane region" description="Helical" evidence="4">
    <location>
        <begin position="32"/>
        <end position="57"/>
    </location>
</feature>
<dbReference type="GO" id="GO:0016020">
    <property type="term" value="C:membrane"/>
    <property type="evidence" value="ECO:0007669"/>
    <property type="project" value="InterPro"/>
</dbReference>
<dbReference type="EMBL" id="JAHRHJ020000006">
    <property type="protein sequence ID" value="KAH9313093.1"/>
    <property type="molecule type" value="Genomic_DNA"/>
</dbReference>
<evidence type="ECO:0000256" key="4">
    <source>
        <dbReference type="SAM" id="Phobius"/>
    </source>
</evidence>
<dbReference type="InterPro" id="IPR036640">
    <property type="entry name" value="ABC1_TM_sf"/>
</dbReference>
<keyword evidence="6" id="KW-1185">Reference proteome</keyword>
<feature type="non-terminal residue" evidence="5">
    <location>
        <position position="79"/>
    </location>
</feature>
<dbReference type="OMA" id="WNSHSIL"/>
<evidence type="ECO:0000256" key="2">
    <source>
        <dbReference type="ARBA" id="ARBA00022989"/>
    </source>
</evidence>
<protein>
    <submittedName>
        <fullName evidence="5">Uncharacterized protein</fullName>
    </submittedName>
</protein>
<proteinExistence type="predicted"/>
<dbReference type="Proteomes" id="UP000824469">
    <property type="component" value="Unassembled WGS sequence"/>
</dbReference>
<gene>
    <name evidence="5" type="ORF">KI387_028128</name>
</gene>
<keyword evidence="3 4" id="KW-0472">Membrane</keyword>
<accession>A0AA38G0Z5</accession>
<evidence type="ECO:0000256" key="1">
    <source>
        <dbReference type="ARBA" id="ARBA00022692"/>
    </source>
</evidence>
<comment type="caution">
    <text evidence="5">The sequence shown here is derived from an EMBL/GenBank/DDBJ whole genome shotgun (WGS) entry which is preliminary data.</text>
</comment>
<name>A0AA38G0Z5_TAXCH</name>
<keyword evidence="1 4" id="KW-0812">Transmembrane</keyword>
<organism evidence="5 6">
    <name type="scientific">Taxus chinensis</name>
    <name type="common">Chinese yew</name>
    <name type="synonym">Taxus wallichiana var. chinensis</name>
    <dbReference type="NCBI Taxonomy" id="29808"/>
    <lineage>
        <taxon>Eukaryota</taxon>
        <taxon>Viridiplantae</taxon>
        <taxon>Streptophyta</taxon>
        <taxon>Embryophyta</taxon>
        <taxon>Tracheophyta</taxon>
        <taxon>Spermatophyta</taxon>
        <taxon>Pinopsida</taxon>
        <taxon>Pinidae</taxon>
        <taxon>Conifers II</taxon>
        <taxon>Cupressales</taxon>
        <taxon>Taxaceae</taxon>
        <taxon>Taxus</taxon>
    </lineage>
</organism>
<reference evidence="5 6" key="1">
    <citation type="journal article" date="2021" name="Nat. Plants">
        <title>The Taxus genome provides insights into paclitaxel biosynthesis.</title>
        <authorList>
            <person name="Xiong X."/>
            <person name="Gou J."/>
            <person name="Liao Q."/>
            <person name="Li Y."/>
            <person name="Zhou Q."/>
            <person name="Bi G."/>
            <person name="Li C."/>
            <person name="Du R."/>
            <person name="Wang X."/>
            <person name="Sun T."/>
            <person name="Guo L."/>
            <person name="Liang H."/>
            <person name="Lu P."/>
            <person name="Wu Y."/>
            <person name="Zhang Z."/>
            <person name="Ro D.K."/>
            <person name="Shang Y."/>
            <person name="Huang S."/>
            <person name="Yan J."/>
        </authorList>
    </citation>
    <scope>NUCLEOTIDE SEQUENCE [LARGE SCALE GENOMIC DNA]</scope>
    <source>
        <strain evidence="5">Ta-2019</strain>
    </source>
</reference>
<dbReference type="AlphaFoldDB" id="A0AA38G0Z5"/>
<dbReference type="GO" id="GO:0005524">
    <property type="term" value="F:ATP binding"/>
    <property type="evidence" value="ECO:0007669"/>
    <property type="project" value="InterPro"/>
</dbReference>
<evidence type="ECO:0000313" key="5">
    <source>
        <dbReference type="EMBL" id="KAH9313093.1"/>
    </source>
</evidence>